<dbReference type="Proteomes" id="UP000314294">
    <property type="component" value="Unassembled WGS sequence"/>
</dbReference>
<dbReference type="EMBL" id="SRLO01001941">
    <property type="protein sequence ID" value="TNN34540.1"/>
    <property type="molecule type" value="Genomic_DNA"/>
</dbReference>
<sequence>MPSTPAMVTVPNLGRNSGGGSFSQPRLNDTRPLRNKPGLSGRRQRPVDVQLGEEAEAHDLSRRIGDDRTFSRVTSPSAVTSLTVYTRMEAMPITVGTATITT</sequence>
<proteinExistence type="predicted"/>
<organism evidence="2 3">
    <name type="scientific">Liparis tanakae</name>
    <name type="common">Tanaka's snailfish</name>
    <dbReference type="NCBI Taxonomy" id="230148"/>
    <lineage>
        <taxon>Eukaryota</taxon>
        <taxon>Metazoa</taxon>
        <taxon>Chordata</taxon>
        <taxon>Craniata</taxon>
        <taxon>Vertebrata</taxon>
        <taxon>Euteleostomi</taxon>
        <taxon>Actinopterygii</taxon>
        <taxon>Neopterygii</taxon>
        <taxon>Teleostei</taxon>
        <taxon>Neoteleostei</taxon>
        <taxon>Acanthomorphata</taxon>
        <taxon>Eupercaria</taxon>
        <taxon>Perciformes</taxon>
        <taxon>Cottioidei</taxon>
        <taxon>Cottales</taxon>
        <taxon>Liparidae</taxon>
        <taxon>Liparis</taxon>
    </lineage>
</organism>
<accession>A0A4Z2F0Z5</accession>
<comment type="caution">
    <text evidence="2">The sequence shown here is derived from an EMBL/GenBank/DDBJ whole genome shotgun (WGS) entry which is preliminary data.</text>
</comment>
<evidence type="ECO:0000256" key="1">
    <source>
        <dbReference type="SAM" id="MobiDB-lite"/>
    </source>
</evidence>
<dbReference type="AlphaFoldDB" id="A0A4Z2F0Z5"/>
<evidence type="ECO:0000313" key="2">
    <source>
        <dbReference type="EMBL" id="TNN34540.1"/>
    </source>
</evidence>
<feature type="region of interest" description="Disordered" evidence="1">
    <location>
        <begin position="1"/>
        <end position="45"/>
    </location>
</feature>
<name>A0A4Z2F0Z5_9TELE</name>
<reference evidence="2 3" key="1">
    <citation type="submission" date="2019-03" db="EMBL/GenBank/DDBJ databases">
        <title>First draft genome of Liparis tanakae, snailfish: a comprehensive survey of snailfish specific genes.</title>
        <authorList>
            <person name="Kim W."/>
            <person name="Song I."/>
            <person name="Jeong J.-H."/>
            <person name="Kim D."/>
            <person name="Kim S."/>
            <person name="Ryu S."/>
            <person name="Song J.Y."/>
            <person name="Lee S.K."/>
        </authorList>
    </citation>
    <scope>NUCLEOTIDE SEQUENCE [LARGE SCALE GENOMIC DNA]</scope>
    <source>
        <tissue evidence="2">Muscle</tissue>
    </source>
</reference>
<evidence type="ECO:0000313" key="3">
    <source>
        <dbReference type="Proteomes" id="UP000314294"/>
    </source>
</evidence>
<keyword evidence="3" id="KW-1185">Reference proteome</keyword>
<gene>
    <name evidence="2" type="ORF">EYF80_055293</name>
</gene>
<protein>
    <submittedName>
        <fullName evidence="2">Uncharacterized protein</fullName>
    </submittedName>
</protein>